<evidence type="ECO:0000313" key="10">
    <source>
        <dbReference type="Proteomes" id="UP000515151"/>
    </source>
</evidence>
<dbReference type="EMBL" id="MTKT01005739">
    <property type="protein sequence ID" value="OWM65042.1"/>
    <property type="molecule type" value="Genomic_DNA"/>
</dbReference>
<dbReference type="PANTHER" id="PTHR31769">
    <property type="entry name" value="OS07G0462200 PROTEIN-RELATED"/>
    <property type="match status" value="1"/>
</dbReference>
<reference evidence="9" key="1">
    <citation type="journal article" date="2017" name="Plant J.">
        <title>The pomegranate (Punica granatum L.) genome and the genomics of punicalagin biosynthesis.</title>
        <authorList>
            <person name="Qin G."/>
            <person name="Xu C."/>
            <person name="Ming R."/>
            <person name="Tang H."/>
            <person name="Guyot R."/>
            <person name="Kramer E.M."/>
            <person name="Hu Y."/>
            <person name="Yi X."/>
            <person name="Qi Y."/>
            <person name="Xu X."/>
            <person name="Gao Z."/>
            <person name="Pan H."/>
            <person name="Jian J."/>
            <person name="Tian Y."/>
            <person name="Yue Z."/>
            <person name="Xu Y."/>
        </authorList>
    </citation>
    <scope>NUCLEOTIDE SEQUENCE [LARGE SCALE GENOMIC DNA]</scope>
    <source>
        <strain evidence="9">cv. Dabenzi</strain>
    </source>
</reference>
<evidence type="ECO:0000256" key="1">
    <source>
        <dbReference type="ARBA" id="ARBA00004127"/>
    </source>
</evidence>
<comment type="similarity">
    <text evidence="6">Belongs to the DESIGUAL family.</text>
</comment>
<comment type="subcellular location">
    <subcellularLocation>
        <location evidence="1">Endomembrane system</location>
        <topology evidence="1">Multi-pass membrane protein</topology>
    </subcellularLocation>
</comment>
<reference evidence="8" key="2">
    <citation type="submission" date="2017-06" db="EMBL/GenBank/DDBJ databases">
        <title>The pomegranate genome and the genomics of punicalagin biosynthesis.</title>
        <authorList>
            <person name="Xu C."/>
        </authorList>
    </citation>
    <scope>NUCLEOTIDE SEQUENCE [LARGE SCALE GENOMIC DNA]</scope>
    <source>
        <tissue evidence="8">Fresh leaf</tissue>
    </source>
</reference>
<evidence type="ECO:0000256" key="7">
    <source>
        <dbReference type="SAM" id="Phobius"/>
    </source>
</evidence>
<dbReference type="InterPro" id="IPR009606">
    <property type="entry name" value="DEAL/Modifying_wall_lignin1/2"/>
</dbReference>
<dbReference type="Pfam" id="PF06749">
    <property type="entry name" value="DUF1218"/>
    <property type="match status" value="1"/>
</dbReference>
<evidence type="ECO:0000256" key="5">
    <source>
        <dbReference type="ARBA" id="ARBA00023136"/>
    </source>
</evidence>
<keyword evidence="4 7" id="KW-1133">Transmembrane helix</keyword>
<evidence type="ECO:0000256" key="4">
    <source>
        <dbReference type="ARBA" id="ARBA00022989"/>
    </source>
</evidence>
<keyword evidence="5 7" id="KW-0472">Membrane</keyword>
<keyword evidence="10" id="KW-1185">Reference proteome</keyword>
<keyword evidence="3" id="KW-0732">Signal</keyword>
<evidence type="ECO:0000313" key="11">
    <source>
        <dbReference type="RefSeq" id="XP_031393908.1"/>
    </source>
</evidence>
<accession>A0A218VYT3</accession>
<proteinExistence type="inferred from homology"/>
<feature type="transmembrane region" description="Helical" evidence="7">
    <location>
        <begin position="59"/>
        <end position="81"/>
    </location>
</feature>
<dbReference type="Proteomes" id="UP000515151">
    <property type="component" value="Chromosome 4"/>
</dbReference>
<dbReference type="InterPro" id="IPR052222">
    <property type="entry name" value="DESIGUAL"/>
</dbReference>
<keyword evidence="2 7" id="KW-0812">Transmembrane</keyword>
<dbReference type="GO" id="GO:0012505">
    <property type="term" value="C:endomembrane system"/>
    <property type="evidence" value="ECO:0007669"/>
    <property type="project" value="UniProtKB-SubCell"/>
</dbReference>
<evidence type="ECO:0000256" key="2">
    <source>
        <dbReference type="ARBA" id="ARBA00022692"/>
    </source>
</evidence>
<feature type="transmembrane region" description="Helical" evidence="7">
    <location>
        <begin position="144"/>
        <end position="168"/>
    </location>
</feature>
<feature type="transmembrane region" description="Helical" evidence="7">
    <location>
        <begin position="102"/>
        <end position="124"/>
    </location>
</feature>
<protein>
    <submittedName>
        <fullName evidence="11">Protein MODIFYING WALL LIGNIN-1-like</fullName>
    </submittedName>
</protein>
<dbReference type="AlphaFoldDB" id="A0A218VYT3"/>
<sequence>MEESRGLGSFFLCIAAAVLGLLSSLACIPSELKRTKKEELKLDGKLCYLPESGAFKYGVGALIFLCVGQFIGNSGIVWTVCSRKKITGRLKDDKRPAIITTGLLVVSWISFVIAVTLLGAATSMNREQRYGKGWLDGECYLVKGGVYMGSAILALVATCSILCSAFLMRI</sequence>
<evidence type="ECO:0000256" key="3">
    <source>
        <dbReference type="ARBA" id="ARBA00022729"/>
    </source>
</evidence>
<dbReference type="PROSITE" id="PS51257">
    <property type="entry name" value="PROKAR_LIPOPROTEIN"/>
    <property type="match status" value="1"/>
</dbReference>
<dbReference type="OrthoDB" id="1877293at2759"/>
<reference evidence="11" key="4">
    <citation type="submission" date="2025-04" db="UniProtKB">
        <authorList>
            <consortium name="RefSeq"/>
        </authorList>
    </citation>
    <scope>IDENTIFICATION</scope>
    <source>
        <tissue evidence="11">Leaf</tissue>
    </source>
</reference>
<evidence type="ECO:0000256" key="6">
    <source>
        <dbReference type="ARBA" id="ARBA00029467"/>
    </source>
</evidence>
<dbReference type="Proteomes" id="UP000197138">
    <property type="component" value="Unassembled WGS sequence"/>
</dbReference>
<evidence type="ECO:0000313" key="8">
    <source>
        <dbReference type="EMBL" id="OWM65042.1"/>
    </source>
</evidence>
<reference evidence="10" key="3">
    <citation type="journal article" date="2020" name="Plant Biotechnol. J.">
        <title>The pomegranate (Punica granatum L.) draft genome dissects genetic divergence between soft- and hard-seeded cultivars.</title>
        <authorList>
            <person name="Luo X."/>
            <person name="Li H."/>
            <person name="Wu Z."/>
            <person name="Yao W."/>
            <person name="Zhao P."/>
            <person name="Cao D."/>
            <person name="Yu H."/>
            <person name="Li K."/>
            <person name="Poudel K."/>
            <person name="Zhao D."/>
            <person name="Zhang F."/>
            <person name="Xia X."/>
            <person name="Chen L."/>
            <person name="Wang Q."/>
            <person name="Jing D."/>
            <person name="Cao S."/>
        </authorList>
    </citation>
    <scope>NUCLEOTIDE SEQUENCE [LARGE SCALE GENOMIC DNA]</scope>
</reference>
<organism evidence="8 9">
    <name type="scientific">Punica granatum</name>
    <name type="common">Pomegranate</name>
    <dbReference type="NCBI Taxonomy" id="22663"/>
    <lineage>
        <taxon>Eukaryota</taxon>
        <taxon>Viridiplantae</taxon>
        <taxon>Streptophyta</taxon>
        <taxon>Embryophyta</taxon>
        <taxon>Tracheophyta</taxon>
        <taxon>Spermatophyta</taxon>
        <taxon>Magnoliopsida</taxon>
        <taxon>eudicotyledons</taxon>
        <taxon>Gunneridae</taxon>
        <taxon>Pentapetalae</taxon>
        <taxon>rosids</taxon>
        <taxon>malvids</taxon>
        <taxon>Myrtales</taxon>
        <taxon>Lythraceae</taxon>
        <taxon>Punica</taxon>
    </lineage>
</organism>
<gene>
    <name evidence="11" type="primary">LOC116205436</name>
    <name evidence="8" type="ORF">CDL15_Pgr028760</name>
</gene>
<dbReference type="GeneID" id="116205436"/>
<name>A0A218VYT3_PUNGR</name>
<evidence type="ECO:0000313" key="9">
    <source>
        <dbReference type="Proteomes" id="UP000197138"/>
    </source>
</evidence>
<dbReference type="RefSeq" id="XP_031393908.1">
    <property type="nucleotide sequence ID" value="XM_031538048.1"/>
</dbReference>